<dbReference type="Proteomes" id="UP001141992">
    <property type="component" value="Unassembled WGS sequence"/>
</dbReference>
<evidence type="ECO:0000313" key="8">
    <source>
        <dbReference type="EMBL" id="MCZ8400016.1"/>
    </source>
</evidence>
<dbReference type="PROSITE" id="PS01302">
    <property type="entry name" value="UPF0758"/>
    <property type="match status" value="1"/>
</dbReference>
<evidence type="ECO:0000256" key="6">
    <source>
        <dbReference type="RuleBase" id="RU003797"/>
    </source>
</evidence>
<dbReference type="Pfam" id="PF04002">
    <property type="entry name" value="RadC"/>
    <property type="match status" value="1"/>
</dbReference>
<dbReference type="InterPro" id="IPR001405">
    <property type="entry name" value="UPF0758"/>
</dbReference>
<dbReference type="InterPro" id="IPR025657">
    <property type="entry name" value="RadC_JAB"/>
</dbReference>
<feature type="domain" description="MPN" evidence="7">
    <location>
        <begin position="103"/>
        <end position="225"/>
    </location>
</feature>
<dbReference type="GeneID" id="75275437"/>
<dbReference type="KEGG" id="axx:ERS451415_01662"/>
<dbReference type="InterPro" id="IPR037518">
    <property type="entry name" value="MPN"/>
</dbReference>
<evidence type="ECO:0000256" key="1">
    <source>
        <dbReference type="ARBA" id="ARBA00022670"/>
    </source>
</evidence>
<name>A0A0D6GT76_ALCXX</name>
<reference evidence="9 10" key="1">
    <citation type="submission" date="2016-09" db="EMBL/GenBank/DDBJ databases">
        <title>Phylogenomics of Achromobacter.</title>
        <authorList>
            <person name="Jeukens J."/>
            <person name="Freschi L."/>
            <person name="Vincent A.T."/>
            <person name="Emond-Rheault J.-G."/>
            <person name="Kukavica-Ibrulj I."/>
            <person name="Charette S.J."/>
            <person name="Levesque R.C."/>
        </authorList>
    </citation>
    <scope>NUCLEOTIDE SEQUENCE [LARGE SCALE GENOMIC DNA]</scope>
    <source>
        <strain evidence="9 10">AUS488</strain>
    </source>
</reference>
<dbReference type="NCBIfam" id="NF000642">
    <property type="entry name" value="PRK00024.1"/>
    <property type="match status" value="1"/>
</dbReference>
<dbReference type="SUPFAM" id="SSF47781">
    <property type="entry name" value="RuvA domain 2-like"/>
    <property type="match status" value="1"/>
</dbReference>
<reference evidence="8" key="2">
    <citation type="submission" date="2022-12" db="EMBL/GenBank/DDBJ databases">
        <authorList>
            <person name="Voronina O.L."/>
            <person name="Kunda M.S."/>
            <person name="Ryzhova N."/>
            <person name="Aksenova E.I."/>
        </authorList>
    </citation>
    <scope>NUCLEOTIDE SEQUENCE</scope>
    <source>
        <strain evidence="8">SCCH136:Ach223948</strain>
    </source>
</reference>
<evidence type="ECO:0000256" key="2">
    <source>
        <dbReference type="ARBA" id="ARBA00022723"/>
    </source>
</evidence>
<dbReference type="Gene3D" id="1.10.150.20">
    <property type="entry name" value="5' to 3' exonuclease, C-terminal subdomain"/>
    <property type="match status" value="1"/>
</dbReference>
<keyword evidence="4" id="KW-0862">Zinc</keyword>
<dbReference type="Gene3D" id="3.40.140.10">
    <property type="entry name" value="Cytidine Deaminase, domain 2"/>
    <property type="match status" value="1"/>
</dbReference>
<organism evidence="9 10">
    <name type="scientific">Alcaligenes xylosoxydans xylosoxydans</name>
    <name type="common">Achromobacter xylosoxidans</name>
    <dbReference type="NCBI Taxonomy" id="85698"/>
    <lineage>
        <taxon>Bacteria</taxon>
        <taxon>Pseudomonadati</taxon>
        <taxon>Pseudomonadota</taxon>
        <taxon>Betaproteobacteria</taxon>
        <taxon>Burkholderiales</taxon>
        <taxon>Alcaligenaceae</taxon>
        <taxon>Achromobacter</taxon>
    </lineage>
</organism>
<dbReference type="Proteomes" id="UP000187251">
    <property type="component" value="Unassembled WGS sequence"/>
</dbReference>
<dbReference type="SUPFAM" id="SSF102712">
    <property type="entry name" value="JAB1/MPN domain"/>
    <property type="match status" value="1"/>
</dbReference>
<dbReference type="GO" id="GO:0008237">
    <property type="term" value="F:metallopeptidase activity"/>
    <property type="evidence" value="ECO:0007669"/>
    <property type="project" value="UniProtKB-KW"/>
</dbReference>
<keyword evidence="2" id="KW-0479">Metal-binding</keyword>
<comment type="similarity">
    <text evidence="6">Belongs to the UPF0758 family.</text>
</comment>
<keyword evidence="1" id="KW-0645">Protease</keyword>
<dbReference type="PATRIC" id="fig|85698.15.peg.3654"/>
<dbReference type="Pfam" id="PF20582">
    <property type="entry name" value="UPF0758_N"/>
    <property type="match status" value="1"/>
</dbReference>
<evidence type="ECO:0000259" key="7">
    <source>
        <dbReference type="PROSITE" id="PS50249"/>
    </source>
</evidence>
<dbReference type="InterPro" id="IPR046778">
    <property type="entry name" value="UPF0758_N"/>
</dbReference>
<dbReference type="InterPro" id="IPR020891">
    <property type="entry name" value="UPF0758_CS"/>
</dbReference>
<keyword evidence="3" id="KW-0378">Hydrolase</keyword>
<accession>A0A0M7F6J1</accession>
<dbReference type="NCBIfam" id="TIGR00608">
    <property type="entry name" value="radc"/>
    <property type="match status" value="1"/>
</dbReference>
<dbReference type="CDD" id="cd08071">
    <property type="entry name" value="MPN_DUF2466"/>
    <property type="match status" value="1"/>
</dbReference>
<evidence type="ECO:0000256" key="4">
    <source>
        <dbReference type="ARBA" id="ARBA00022833"/>
    </source>
</evidence>
<dbReference type="PANTHER" id="PTHR30471:SF3">
    <property type="entry name" value="UPF0758 PROTEIN YEES-RELATED"/>
    <property type="match status" value="1"/>
</dbReference>
<dbReference type="EMBL" id="MJMN01000013">
    <property type="protein sequence ID" value="OMG87754.1"/>
    <property type="molecule type" value="Genomic_DNA"/>
</dbReference>
<comment type="caution">
    <text evidence="9">The sequence shown here is derived from an EMBL/GenBank/DDBJ whole genome shotgun (WGS) entry which is preliminary data.</text>
</comment>
<gene>
    <name evidence="8" type="primary">radC</name>
    <name evidence="9" type="ORF">BIZ92_09055</name>
    <name evidence="8" type="ORF">O9570_01090</name>
</gene>
<sequence>MKLSARVPKADRPRERLLRLGASALQNAELLAIALRTGVPGLNVLDLSCQLLDRFHGLRGLLGATPEELQALPGLGTAKACALAAILEMAKRAVEEELARDSTLDHPSRVKQYCRVTLAHRRVEHCIALYLDSRLRLIASGELARGTLSQASVYPREVVREALRHHAAALIVAHNHPSGLAEPSAADQAFTRHLKQALALVDVALIDHLIIAGDTVTSMAELGRI</sequence>
<dbReference type="OrthoDB" id="9804482at2"/>
<evidence type="ECO:0000256" key="5">
    <source>
        <dbReference type="ARBA" id="ARBA00023049"/>
    </source>
</evidence>
<dbReference type="PANTHER" id="PTHR30471">
    <property type="entry name" value="DNA REPAIR PROTEIN RADC"/>
    <property type="match status" value="1"/>
</dbReference>
<dbReference type="GO" id="GO:0006508">
    <property type="term" value="P:proteolysis"/>
    <property type="evidence" value="ECO:0007669"/>
    <property type="project" value="UniProtKB-KW"/>
</dbReference>
<evidence type="ECO:0000256" key="3">
    <source>
        <dbReference type="ARBA" id="ARBA00022801"/>
    </source>
</evidence>
<dbReference type="InterPro" id="IPR010994">
    <property type="entry name" value="RuvA_2-like"/>
</dbReference>
<dbReference type="GO" id="GO:0046872">
    <property type="term" value="F:metal ion binding"/>
    <property type="evidence" value="ECO:0007669"/>
    <property type="project" value="UniProtKB-KW"/>
</dbReference>
<proteinExistence type="inferred from homology"/>
<keyword evidence="5" id="KW-0482">Metalloprotease</keyword>
<evidence type="ECO:0000313" key="9">
    <source>
        <dbReference type="EMBL" id="OMG87754.1"/>
    </source>
</evidence>
<evidence type="ECO:0000313" key="10">
    <source>
        <dbReference type="Proteomes" id="UP000187251"/>
    </source>
</evidence>
<dbReference type="eggNOG" id="COG2003">
    <property type="taxonomic scope" value="Bacteria"/>
</dbReference>
<dbReference type="AlphaFoldDB" id="A0A0D6GT76"/>
<accession>A0A0D6GT76</accession>
<protein>
    <submittedName>
        <fullName evidence="8">DNA repair protein RadC</fullName>
    </submittedName>
</protein>
<dbReference type="RefSeq" id="WP_006388313.1">
    <property type="nucleotide sequence ID" value="NZ_AP028040.1"/>
</dbReference>
<dbReference type="PROSITE" id="PS50249">
    <property type="entry name" value="MPN"/>
    <property type="match status" value="1"/>
</dbReference>
<dbReference type="EMBL" id="JAPZVI010000001">
    <property type="protein sequence ID" value="MCZ8400016.1"/>
    <property type="molecule type" value="Genomic_DNA"/>
</dbReference>